<dbReference type="EMBL" id="LN483157">
    <property type="protein sequence ID" value="CED84027.1"/>
    <property type="molecule type" value="Genomic_DNA"/>
</dbReference>
<dbReference type="AlphaFoldDB" id="A0A0F7SPD9"/>
<feature type="compositionally biased region" description="Low complexity" evidence="1">
    <location>
        <begin position="179"/>
        <end position="190"/>
    </location>
</feature>
<evidence type="ECO:0000313" key="2">
    <source>
        <dbReference type="EMBL" id="CED84027.1"/>
    </source>
</evidence>
<feature type="region of interest" description="Disordered" evidence="1">
    <location>
        <begin position="446"/>
        <end position="471"/>
    </location>
</feature>
<feature type="compositionally biased region" description="Low complexity" evidence="1">
    <location>
        <begin position="123"/>
        <end position="137"/>
    </location>
</feature>
<name>A0A0F7SPD9_PHARH</name>
<feature type="compositionally biased region" description="Polar residues" evidence="1">
    <location>
        <begin position="235"/>
        <end position="264"/>
    </location>
</feature>
<reference evidence="2" key="1">
    <citation type="submission" date="2014-08" db="EMBL/GenBank/DDBJ databases">
        <authorList>
            <person name="Sharma Rahul"/>
            <person name="Thines Marco"/>
        </authorList>
    </citation>
    <scope>NUCLEOTIDE SEQUENCE</scope>
</reference>
<feature type="compositionally biased region" description="Low complexity" evidence="1">
    <location>
        <begin position="367"/>
        <end position="391"/>
    </location>
</feature>
<feature type="region of interest" description="Disordered" evidence="1">
    <location>
        <begin position="165"/>
        <end position="199"/>
    </location>
</feature>
<protein>
    <submittedName>
        <fullName evidence="2">Uncharacterized protein</fullName>
    </submittedName>
</protein>
<feature type="compositionally biased region" description="Polar residues" evidence="1">
    <location>
        <begin position="107"/>
        <end position="122"/>
    </location>
</feature>
<feature type="compositionally biased region" description="Low complexity" evidence="1">
    <location>
        <begin position="446"/>
        <end position="469"/>
    </location>
</feature>
<accession>A0A0F7SPD9</accession>
<feature type="region of interest" description="Disordered" evidence="1">
    <location>
        <begin position="99"/>
        <end position="146"/>
    </location>
</feature>
<proteinExistence type="predicted"/>
<evidence type="ECO:0000256" key="1">
    <source>
        <dbReference type="SAM" id="MobiDB-lite"/>
    </source>
</evidence>
<organism evidence="2">
    <name type="scientific">Phaffia rhodozyma</name>
    <name type="common">Yeast</name>
    <name type="synonym">Xanthophyllomyces dendrorhous</name>
    <dbReference type="NCBI Taxonomy" id="264483"/>
    <lineage>
        <taxon>Eukaryota</taxon>
        <taxon>Fungi</taxon>
        <taxon>Dikarya</taxon>
        <taxon>Basidiomycota</taxon>
        <taxon>Agaricomycotina</taxon>
        <taxon>Tremellomycetes</taxon>
        <taxon>Cystofilobasidiales</taxon>
        <taxon>Mrakiaceae</taxon>
        <taxon>Phaffia</taxon>
    </lineage>
</organism>
<feature type="compositionally biased region" description="Pro residues" evidence="1">
    <location>
        <begin position="349"/>
        <end position="366"/>
    </location>
</feature>
<sequence>MPPIKRIRIAQPKSDPITTGRGWLLSKIDELEASLKDYVIASGLVLRYHADLLQQQQTKNELSAQLAQPPKELLDRLQQNNYAWIRAELDEYLRLAQTPEQAPEDSTLANTDDQINSSSLVPSTASATTSAASTSTAQPVPEPVSRQPIVVKNQLTGEHAISAQPSLGQADPFKPAGQSSTPSLSSTTPSVPAPVPASAPPPLTVAAAVAAASSTNDHINTINDRDNDGKLNPALSFNPQNPHFPRSASTLPGSSMMMTTTEEQPSPVPFVTKPRLKPKPRMKPLLGTMETETEDEMRTSGVGGTRMSSIVDPLLGVVDDSLVQPNMIITPGGGTTRPDGSLASHPSTFFPPPPPSPPLAAPPVPTPATSLTTTPSSLLQPLPTASSSSAQTQMQMQLPIQMQGFPQTLTAAEIDSMTSEQAQAIMDQLNAAVSASASASAPVLPSAPVSVSQSQSQSQSQPQKPSMSIPIPPMDGVIDLTDESDELNMASTAMNTNTNTNVSANADAGAGTINIETGDMTDLSEFLNDVDGENWQQILNQFGQS</sequence>
<feature type="region of interest" description="Disordered" evidence="1">
    <location>
        <begin position="332"/>
        <end position="391"/>
    </location>
</feature>
<feature type="region of interest" description="Disordered" evidence="1">
    <location>
        <begin position="217"/>
        <end position="283"/>
    </location>
</feature>